<protein>
    <submittedName>
        <fullName evidence="1">Uncharacterized protein</fullName>
    </submittedName>
</protein>
<keyword evidence="2" id="KW-1185">Reference proteome</keyword>
<sequence length="62" mass="6983">MKLKQHCVERHITTYSKPRASLINPFKINHLGFLCWHGSGIGPDLPPILSPGSDKFPHHKAK</sequence>
<evidence type="ECO:0000313" key="2">
    <source>
        <dbReference type="Proteomes" id="UP000027604"/>
    </source>
</evidence>
<gene>
    <name evidence="1" type="ORF">GJA_5421</name>
</gene>
<reference evidence="1 2" key="1">
    <citation type="journal article" date="2015" name="Genome Announc.">
        <title>Genome Sequence of Mushroom Soft-Rot Pathogen Janthinobacterium agaricidamnosum.</title>
        <authorList>
            <person name="Graupner K."/>
            <person name="Lackner G."/>
            <person name="Hertweck C."/>
        </authorList>
    </citation>
    <scope>NUCLEOTIDE SEQUENCE [LARGE SCALE GENOMIC DNA]</scope>
    <source>
        <strain evidence="2">NBRC 102515 / DSM 9628</strain>
    </source>
</reference>
<dbReference type="Proteomes" id="UP000027604">
    <property type="component" value="Chromosome I"/>
</dbReference>
<name>W0VF91_9BURK</name>
<proteinExistence type="predicted"/>
<dbReference type="EMBL" id="HG322949">
    <property type="protein sequence ID" value="CDG86017.1"/>
    <property type="molecule type" value="Genomic_DNA"/>
</dbReference>
<accession>W0VF91</accession>
<evidence type="ECO:0000313" key="1">
    <source>
        <dbReference type="EMBL" id="CDG86017.1"/>
    </source>
</evidence>
<organism evidence="1 2">
    <name type="scientific">Janthinobacterium agaricidamnosum NBRC 102515 = DSM 9628</name>
    <dbReference type="NCBI Taxonomy" id="1349767"/>
    <lineage>
        <taxon>Bacteria</taxon>
        <taxon>Pseudomonadati</taxon>
        <taxon>Pseudomonadota</taxon>
        <taxon>Betaproteobacteria</taxon>
        <taxon>Burkholderiales</taxon>
        <taxon>Oxalobacteraceae</taxon>
        <taxon>Janthinobacterium</taxon>
    </lineage>
</organism>
<dbReference type="HOGENOM" id="CLU_2898170_0_0_4"/>
<dbReference type="AlphaFoldDB" id="W0VF91"/>
<dbReference type="KEGG" id="jag:GJA_5421"/>